<gene>
    <name evidence="3" type="primary">gb13670</name>
    <name evidence="3" type="ORF">PR202_gb13670</name>
</gene>
<sequence length="243" mass="26117">MSSSSSSPAGLPDDVLAGVLRRLPARSLATTRRVCKAWRAIIDEHHLLLEFRHVLPNSVHGLFINYGDHRTPHFFARPTSSIPIPRINGRFDFINPENENGRWSTVLDHCNGLVLYWDNQDASSFLVCNPFTHRWNRLPMAARQHAVEAQFFPHVRSGRVEALQGASGSPGPGDDDAAAGAVPVRRRGSDGLGGGPCLGGHGVAAGGLEVPRVLVEDRAVEGAGVWEGRRGGRDGGLAHGPLG</sequence>
<name>A0AAV5EUB1_ELECO</name>
<dbReference type="Pfam" id="PF00646">
    <property type="entry name" value="F-box"/>
    <property type="match status" value="1"/>
</dbReference>
<proteinExistence type="predicted"/>
<dbReference type="AlphaFoldDB" id="A0AAV5EUB1"/>
<dbReference type="EMBL" id="BQKI01000078">
    <property type="protein sequence ID" value="GJN25795.1"/>
    <property type="molecule type" value="Genomic_DNA"/>
</dbReference>
<reference evidence="3" key="2">
    <citation type="submission" date="2021-12" db="EMBL/GenBank/DDBJ databases">
        <title>Resequencing data analysis of finger millet.</title>
        <authorList>
            <person name="Hatakeyama M."/>
            <person name="Aluri S."/>
            <person name="Balachadran M.T."/>
            <person name="Sivarajan S.R."/>
            <person name="Poveda L."/>
            <person name="Shimizu-Inatsugi R."/>
            <person name="Schlapbach R."/>
            <person name="Sreeman S.M."/>
            <person name="Shimizu K.K."/>
        </authorList>
    </citation>
    <scope>NUCLEOTIDE SEQUENCE</scope>
</reference>
<dbReference type="InterPro" id="IPR001810">
    <property type="entry name" value="F-box_dom"/>
</dbReference>
<organism evidence="3 4">
    <name type="scientific">Eleusine coracana subsp. coracana</name>
    <dbReference type="NCBI Taxonomy" id="191504"/>
    <lineage>
        <taxon>Eukaryota</taxon>
        <taxon>Viridiplantae</taxon>
        <taxon>Streptophyta</taxon>
        <taxon>Embryophyta</taxon>
        <taxon>Tracheophyta</taxon>
        <taxon>Spermatophyta</taxon>
        <taxon>Magnoliopsida</taxon>
        <taxon>Liliopsida</taxon>
        <taxon>Poales</taxon>
        <taxon>Poaceae</taxon>
        <taxon>PACMAD clade</taxon>
        <taxon>Chloridoideae</taxon>
        <taxon>Cynodonteae</taxon>
        <taxon>Eleusininae</taxon>
        <taxon>Eleusine</taxon>
    </lineage>
</organism>
<dbReference type="Proteomes" id="UP001054889">
    <property type="component" value="Unassembled WGS sequence"/>
</dbReference>
<dbReference type="CDD" id="cd22157">
    <property type="entry name" value="F-box_AtFBW1-like"/>
    <property type="match status" value="1"/>
</dbReference>
<dbReference type="SMART" id="SM00256">
    <property type="entry name" value="FBOX"/>
    <property type="match status" value="1"/>
</dbReference>
<protein>
    <recommendedName>
        <fullName evidence="2">F-box domain-containing protein</fullName>
    </recommendedName>
</protein>
<dbReference type="PANTHER" id="PTHR34591:SF21">
    <property type="entry name" value="F-BOX DOMAIN CONTAINING PROTEIN, EXPRESSED"/>
    <property type="match status" value="1"/>
</dbReference>
<feature type="region of interest" description="Disordered" evidence="1">
    <location>
        <begin position="162"/>
        <end position="195"/>
    </location>
</feature>
<dbReference type="SUPFAM" id="SSF81383">
    <property type="entry name" value="F-box domain"/>
    <property type="match status" value="1"/>
</dbReference>
<evidence type="ECO:0000259" key="2">
    <source>
        <dbReference type="PROSITE" id="PS50181"/>
    </source>
</evidence>
<evidence type="ECO:0000313" key="3">
    <source>
        <dbReference type="EMBL" id="GJN25795.1"/>
    </source>
</evidence>
<dbReference type="PANTHER" id="PTHR34591">
    <property type="entry name" value="OS03G0653100 PROTEIN-RELATED"/>
    <property type="match status" value="1"/>
</dbReference>
<evidence type="ECO:0000256" key="1">
    <source>
        <dbReference type="SAM" id="MobiDB-lite"/>
    </source>
</evidence>
<keyword evidence="4" id="KW-1185">Reference proteome</keyword>
<comment type="caution">
    <text evidence="3">The sequence shown here is derived from an EMBL/GenBank/DDBJ whole genome shotgun (WGS) entry which is preliminary data.</text>
</comment>
<dbReference type="PROSITE" id="PS50181">
    <property type="entry name" value="FBOX"/>
    <property type="match status" value="1"/>
</dbReference>
<dbReference type="Gene3D" id="1.20.1280.50">
    <property type="match status" value="1"/>
</dbReference>
<feature type="domain" description="F-box" evidence="2">
    <location>
        <begin position="5"/>
        <end position="51"/>
    </location>
</feature>
<reference evidence="3" key="1">
    <citation type="journal article" date="2018" name="DNA Res.">
        <title>Multiple hybrid de novo genome assembly of finger millet, an orphan allotetraploid crop.</title>
        <authorList>
            <person name="Hatakeyama M."/>
            <person name="Aluri S."/>
            <person name="Balachadran M.T."/>
            <person name="Sivarajan S.R."/>
            <person name="Patrignani A."/>
            <person name="Gruter S."/>
            <person name="Poveda L."/>
            <person name="Shimizu-Inatsugi R."/>
            <person name="Baeten J."/>
            <person name="Francoijs K.J."/>
            <person name="Nataraja K.N."/>
            <person name="Reddy Y.A.N."/>
            <person name="Phadnis S."/>
            <person name="Ravikumar R.L."/>
            <person name="Schlapbach R."/>
            <person name="Sreeman S.M."/>
            <person name="Shimizu K.K."/>
        </authorList>
    </citation>
    <scope>NUCLEOTIDE SEQUENCE</scope>
</reference>
<accession>A0AAV5EUB1</accession>
<dbReference type="InterPro" id="IPR036047">
    <property type="entry name" value="F-box-like_dom_sf"/>
</dbReference>
<evidence type="ECO:0000313" key="4">
    <source>
        <dbReference type="Proteomes" id="UP001054889"/>
    </source>
</evidence>